<dbReference type="InterPro" id="IPR001845">
    <property type="entry name" value="HTH_ArsR_DNA-bd_dom"/>
</dbReference>
<gene>
    <name evidence="3" type="ORF">SAMN02746089_02459</name>
</gene>
<reference evidence="3 4" key="1">
    <citation type="submission" date="2016-11" db="EMBL/GenBank/DDBJ databases">
        <authorList>
            <person name="Jaros S."/>
            <person name="Januszkiewicz K."/>
            <person name="Wedrychowicz H."/>
        </authorList>
    </citation>
    <scope>NUCLEOTIDE SEQUENCE [LARGE SCALE GENOMIC DNA]</scope>
    <source>
        <strain evidence="3 4">DSM 17918</strain>
    </source>
</reference>
<dbReference type="InterPro" id="IPR011991">
    <property type="entry name" value="ArsR-like_HTH"/>
</dbReference>
<dbReference type="STRING" id="1121256.SAMN02746089_02459"/>
<feature type="coiled-coil region" evidence="1">
    <location>
        <begin position="4"/>
        <end position="31"/>
    </location>
</feature>
<keyword evidence="1" id="KW-0175">Coiled coil</keyword>
<dbReference type="RefSeq" id="WP_073345870.1">
    <property type="nucleotide sequence ID" value="NZ_FQVH01000040.1"/>
</dbReference>
<keyword evidence="4" id="KW-1185">Reference proteome</keyword>
<sequence length="189" mass="21554">MSDTDNLLKRIEKLQNELDEIKELALKSTVSQDNKVDKPLDFFEGHDNIIQNCLEELHKNLKEVMSSNIAVTICTGRYKMNGRTEGWEISGKFKSLNEIPENEITDELEPFTNPRRIKIMKVLFNQSLQGNELSKLTGLVGGQLYHHLSILEKSDIIERNENNYSLTSKGARILFLLATIAGDIYGEKK</sequence>
<dbReference type="Proteomes" id="UP000184088">
    <property type="component" value="Unassembled WGS sequence"/>
</dbReference>
<evidence type="ECO:0000259" key="2">
    <source>
        <dbReference type="Pfam" id="PF01022"/>
    </source>
</evidence>
<protein>
    <submittedName>
        <fullName evidence="3">Regulatory protein, arsR family</fullName>
    </submittedName>
</protein>
<dbReference type="SUPFAM" id="SSF46785">
    <property type="entry name" value="Winged helix' DNA-binding domain"/>
    <property type="match status" value="1"/>
</dbReference>
<dbReference type="EMBL" id="FQVH01000040">
    <property type="protein sequence ID" value="SHF72788.1"/>
    <property type="molecule type" value="Genomic_DNA"/>
</dbReference>
<proteinExistence type="predicted"/>
<dbReference type="InterPro" id="IPR036390">
    <property type="entry name" value="WH_DNA-bd_sf"/>
</dbReference>
<dbReference type="CDD" id="cd00090">
    <property type="entry name" value="HTH_ARSR"/>
    <property type="match status" value="1"/>
</dbReference>
<dbReference type="Pfam" id="PF01022">
    <property type="entry name" value="HTH_5"/>
    <property type="match status" value="1"/>
</dbReference>
<name>A0A1M5E0J2_9THEO</name>
<feature type="domain" description="HTH arsR-type" evidence="2">
    <location>
        <begin position="113"/>
        <end position="158"/>
    </location>
</feature>
<dbReference type="OrthoDB" id="4479164at2"/>
<evidence type="ECO:0000313" key="3">
    <source>
        <dbReference type="EMBL" id="SHF72788.1"/>
    </source>
</evidence>
<accession>A0A1M5E0J2</accession>
<dbReference type="InterPro" id="IPR036388">
    <property type="entry name" value="WH-like_DNA-bd_sf"/>
</dbReference>
<dbReference type="GO" id="GO:0003700">
    <property type="term" value="F:DNA-binding transcription factor activity"/>
    <property type="evidence" value="ECO:0007669"/>
    <property type="project" value="InterPro"/>
</dbReference>
<evidence type="ECO:0000313" key="4">
    <source>
        <dbReference type="Proteomes" id="UP000184088"/>
    </source>
</evidence>
<evidence type="ECO:0000256" key="1">
    <source>
        <dbReference type="SAM" id="Coils"/>
    </source>
</evidence>
<dbReference type="AlphaFoldDB" id="A0A1M5E0J2"/>
<dbReference type="Gene3D" id="1.10.10.10">
    <property type="entry name" value="Winged helix-like DNA-binding domain superfamily/Winged helix DNA-binding domain"/>
    <property type="match status" value="1"/>
</dbReference>
<organism evidence="3 4">
    <name type="scientific">Caldanaerobius fijiensis DSM 17918</name>
    <dbReference type="NCBI Taxonomy" id="1121256"/>
    <lineage>
        <taxon>Bacteria</taxon>
        <taxon>Bacillati</taxon>
        <taxon>Bacillota</taxon>
        <taxon>Clostridia</taxon>
        <taxon>Thermoanaerobacterales</taxon>
        <taxon>Thermoanaerobacteraceae</taxon>
        <taxon>Caldanaerobius</taxon>
    </lineage>
</organism>